<gene>
    <name evidence="1" type="ORF">A3770_02p18110</name>
</gene>
<sequence length="333" mass="36146">MSGPLTSQSSLHLTSEFLEDLNSDLGIYKAPPPKDIISPAFGQRYVPKLLRILSSGESTSEKKLKTLALFLTAIVDDVRKAEVLKCEDRLVFLDLLSGTDNDIKTATCTAVKKLFDFTPTREFLYDSGIVKALLSNVDSVPGAVAECLSGLAANRDIVPKLLGEGALVLTLCKLLTSEDMKAREFSAHTLGNLSREDEGVRQVLANGIDNLLEGLKQNKSLVFKNACIFTVMQLCRCYEGKDAVIGSSGVEIIATCLQIQEEETQTLAMAALLGLSTELEAKERISNACTEDLMKLQYSPSAQLKSNTDNLIASISEYPAAKAKFKKTVLVIT</sequence>
<dbReference type="EMBL" id="CP031035">
    <property type="protein sequence ID" value="QDZ19293.1"/>
    <property type="molecule type" value="Genomic_DNA"/>
</dbReference>
<dbReference type="Gene3D" id="1.25.10.10">
    <property type="entry name" value="Leucine-rich Repeat Variant"/>
    <property type="match status" value="1"/>
</dbReference>
<evidence type="ECO:0000313" key="2">
    <source>
        <dbReference type="Proteomes" id="UP000316726"/>
    </source>
</evidence>
<evidence type="ECO:0000313" key="1">
    <source>
        <dbReference type="EMBL" id="QDZ19293.1"/>
    </source>
</evidence>
<proteinExistence type="predicted"/>
<protein>
    <submittedName>
        <fullName evidence="1">Uncharacterized protein</fullName>
    </submittedName>
</protein>
<dbReference type="InterPro" id="IPR042856">
    <property type="entry name" value="RSP14"/>
</dbReference>
<dbReference type="AlphaFoldDB" id="A0A5B8MFN5"/>
<name>A0A5B8MFN5_9CHLO</name>
<dbReference type="PANTHER" id="PTHR15599:SF1">
    <property type="entry name" value="RADIAL SPOKE HEAD 14 HOMOLOG"/>
    <property type="match status" value="1"/>
</dbReference>
<dbReference type="InterPro" id="IPR011989">
    <property type="entry name" value="ARM-like"/>
</dbReference>
<dbReference type="InterPro" id="IPR016024">
    <property type="entry name" value="ARM-type_fold"/>
</dbReference>
<reference evidence="1 2" key="1">
    <citation type="submission" date="2018-07" db="EMBL/GenBank/DDBJ databases">
        <title>The complete nuclear genome of the prasinophyte Chloropicon primus (CCMP1205).</title>
        <authorList>
            <person name="Pombert J.-F."/>
            <person name="Otis C."/>
            <person name="Turmel M."/>
            <person name="Lemieux C."/>
        </authorList>
    </citation>
    <scope>NUCLEOTIDE SEQUENCE [LARGE SCALE GENOMIC DNA]</scope>
    <source>
        <strain evidence="1 2">CCMP1205</strain>
    </source>
</reference>
<organism evidence="1 2">
    <name type="scientific">Chloropicon primus</name>
    <dbReference type="NCBI Taxonomy" id="1764295"/>
    <lineage>
        <taxon>Eukaryota</taxon>
        <taxon>Viridiplantae</taxon>
        <taxon>Chlorophyta</taxon>
        <taxon>Chloropicophyceae</taxon>
        <taxon>Chloropicales</taxon>
        <taxon>Chloropicaceae</taxon>
        <taxon>Chloropicon</taxon>
    </lineage>
</organism>
<accession>A0A5B8MFN5</accession>
<dbReference type="Proteomes" id="UP000316726">
    <property type="component" value="Chromosome 2"/>
</dbReference>
<dbReference type="PANTHER" id="PTHR15599">
    <property type="entry name" value="RTDR1"/>
    <property type="match status" value="1"/>
</dbReference>
<keyword evidence="2" id="KW-1185">Reference proteome</keyword>
<dbReference type="SUPFAM" id="SSF48371">
    <property type="entry name" value="ARM repeat"/>
    <property type="match status" value="1"/>
</dbReference>